<dbReference type="Proteomes" id="UP000722336">
    <property type="component" value="Unassembled WGS sequence"/>
</dbReference>
<name>A0ABS6SFG6_9SPHN</name>
<dbReference type="InterPro" id="IPR051469">
    <property type="entry name" value="FliN/MopA/SpaO"/>
</dbReference>
<dbReference type="Pfam" id="PF01052">
    <property type="entry name" value="FliMN_C"/>
    <property type="match status" value="1"/>
</dbReference>
<keyword evidence="3" id="KW-1185">Reference proteome</keyword>
<evidence type="ECO:0000259" key="1">
    <source>
        <dbReference type="Pfam" id="PF01052"/>
    </source>
</evidence>
<dbReference type="PANTHER" id="PTHR43484:SF1">
    <property type="entry name" value="FLAGELLAR MOTOR SWITCH PROTEIN FLIN"/>
    <property type="match status" value="1"/>
</dbReference>
<keyword evidence="2" id="KW-0282">Flagellum</keyword>
<protein>
    <submittedName>
        <fullName evidence="2">FliM/FliN family flagellar motor switch protein</fullName>
    </submittedName>
</protein>
<gene>
    <name evidence="2" type="ORF">KCG44_09390</name>
</gene>
<reference evidence="2 3" key="1">
    <citation type="submission" date="2021-04" db="EMBL/GenBank/DDBJ databases">
        <authorList>
            <person name="Pira H."/>
            <person name="Risdian C."/>
            <person name="Wink J."/>
        </authorList>
    </citation>
    <scope>NUCLEOTIDE SEQUENCE [LARGE SCALE GENOMIC DNA]</scope>
    <source>
        <strain evidence="2 3">WHA3</strain>
    </source>
</reference>
<accession>A0ABS6SFG6</accession>
<proteinExistence type="predicted"/>
<dbReference type="InterPro" id="IPR001543">
    <property type="entry name" value="FliN-like_C"/>
</dbReference>
<keyword evidence="2" id="KW-0966">Cell projection</keyword>
<dbReference type="EMBL" id="JAGSPA010000003">
    <property type="protein sequence ID" value="MBV7256995.1"/>
    <property type="molecule type" value="Genomic_DNA"/>
</dbReference>
<sequence>MTETTADVPENGNAEGDLPVRRQAFGMHRIAVRVGVELGSASLKLSDLMAFRDGTIIELDNDIDAPMALYANGTLFAYGELIEQEGKLVVRVTDLAETPDKDSAPGAA</sequence>
<organism evidence="2 3">
    <name type="scientific">Pacificimonas pallii</name>
    <dbReference type="NCBI Taxonomy" id="2827236"/>
    <lineage>
        <taxon>Bacteria</taxon>
        <taxon>Pseudomonadati</taxon>
        <taxon>Pseudomonadota</taxon>
        <taxon>Alphaproteobacteria</taxon>
        <taxon>Sphingomonadales</taxon>
        <taxon>Sphingosinicellaceae</taxon>
        <taxon>Pacificimonas</taxon>
    </lineage>
</organism>
<evidence type="ECO:0000313" key="3">
    <source>
        <dbReference type="Proteomes" id="UP000722336"/>
    </source>
</evidence>
<evidence type="ECO:0000313" key="2">
    <source>
        <dbReference type="EMBL" id="MBV7256995.1"/>
    </source>
</evidence>
<feature type="domain" description="Flagellar motor switch protein FliN-like C-terminal" evidence="1">
    <location>
        <begin position="28"/>
        <end position="96"/>
    </location>
</feature>
<dbReference type="RefSeq" id="WP_218445836.1">
    <property type="nucleotide sequence ID" value="NZ_JAGSPA010000003.1"/>
</dbReference>
<keyword evidence="2" id="KW-0969">Cilium</keyword>
<dbReference type="PANTHER" id="PTHR43484">
    <property type="match status" value="1"/>
</dbReference>
<comment type="caution">
    <text evidence="2">The sequence shown here is derived from an EMBL/GenBank/DDBJ whole genome shotgun (WGS) entry which is preliminary data.</text>
</comment>